<keyword evidence="4 6" id="KW-0472">Membrane</keyword>
<feature type="transmembrane region" description="Helical" evidence="6">
    <location>
        <begin position="96"/>
        <end position="116"/>
    </location>
</feature>
<keyword evidence="8" id="KW-1185">Reference proteome</keyword>
<evidence type="ECO:0000256" key="3">
    <source>
        <dbReference type="ARBA" id="ARBA00022989"/>
    </source>
</evidence>
<keyword evidence="3 6" id="KW-1133">Transmembrane helix</keyword>
<proteinExistence type="predicted"/>
<accession>A0A8S1FB15</accession>
<feature type="compositionally biased region" description="Polar residues" evidence="5">
    <location>
        <begin position="17"/>
        <end position="32"/>
    </location>
</feature>
<protein>
    <submittedName>
        <fullName evidence="7">Uncharacterized protein</fullName>
    </submittedName>
</protein>
<evidence type="ECO:0000256" key="2">
    <source>
        <dbReference type="ARBA" id="ARBA00022692"/>
    </source>
</evidence>
<reference evidence="7 8" key="1">
    <citation type="submission" date="2020-04" db="EMBL/GenBank/DDBJ databases">
        <authorList>
            <person name="Laetsch R D."/>
            <person name="Stevens L."/>
            <person name="Kumar S."/>
            <person name="Blaxter L. M."/>
        </authorList>
    </citation>
    <scope>NUCLEOTIDE SEQUENCE [LARGE SCALE GENOMIC DNA]</scope>
</reference>
<evidence type="ECO:0000256" key="4">
    <source>
        <dbReference type="ARBA" id="ARBA00023136"/>
    </source>
</evidence>
<comment type="caution">
    <text evidence="7">The sequence shown here is derived from an EMBL/GenBank/DDBJ whole genome shotgun (WGS) entry which is preliminary data.</text>
</comment>
<feature type="compositionally biased region" description="Polar residues" evidence="5">
    <location>
        <begin position="1"/>
        <end position="10"/>
    </location>
</feature>
<evidence type="ECO:0000256" key="6">
    <source>
        <dbReference type="SAM" id="Phobius"/>
    </source>
</evidence>
<feature type="transmembrane region" description="Helical" evidence="6">
    <location>
        <begin position="60"/>
        <end position="84"/>
    </location>
</feature>
<dbReference type="PANTHER" id="PTHR12479">
    <property type="entry name" value="LYSOSOMAL-ASSOCIATED TRANSMEMBRANE PROTEIN"/>
    <property type="match status" value="1"/>
</dbReference>
<evidence type="ECO:0000256" key="5">
    <source>
        <dbReference type="SAM" id="MobiDB-lite"/>
    </source>
</evidence>
<dbReference type="InterPro" id="IPR051115">
    <property type="entry name" value="LAPTM_transporter"/>
</dbReference>
<feature type="region of interest" description="Disordered" evidence="5">
    <location>
        <begin position="1"/>
        <end position="32"/>
    </location>
</feature>
<name>A0A8S1FB15_9PELO</name>
<dbReference type="Proteomes" id="UP000494206">
    <property type="component" value="Unassembled WGS sequence"/>
</dbReference>
<comment type="subcellular location">
    <subcellularLocation>
        <location evidence="1">Endomembrane system</location>
        <topology evidence="1">Multi-pass membrane protein</topology>
    </subcellularLocation>
</comment>
<evidence type="ECO:0000313" key="7">
    <source>
        <dbReference type="EMBL" id="CAB3410315.1"/>
    </source>
</evidence>
<gene>
    <name evidence="7" type="ORF">CBOVIS_LOCUS11859</name>
</gene>
<dbReference type="AlphaFoldDB" id="A0A8S1FB15"/>
<sequence length="217" mass="24674">MADTPRSQKVLSHHNSVKSLHSLRSQKSLRSMRSQKSTQSIRIFNHQHDSYQTCFGCMHVKIATCAIGFFALLGVCLTLMYCVFTSQEQRRPNMKLYAIPMIVVIIALLYMFVGILQQKAHLLFAFIALQICLVFSIAILVVIILISVACNTTYILRYFVDVNASQSDYTKSSLIALCGLMCQLGIQTWALRSVCGCFRYFTDLKKFEVRQAQTNYV</sequence>
<dbReference type="OrthoDB" id="5858093at2759"/>
<dbReference type="PANTHER" id="PTHR12479:SF11">
    <property type="entry name" value="PROTEIN CBG14497"/>
    <property type="match status" value="1"/>
</dbReference>
<feature type="transmembrane region" description="Helical" evidence="6">
    <location>
        <begin position="122"/>
        <end position="148"/>
    </location>
</feature>
<evidence type="ECO:0000256" key="1">
    <source>
        <dbReference type="ARBA" id="ARBA00004127"/>
    </source>
</evidence>
<keyword evidence="2 6" id="KW-0812">Transmembrane</keyword>
<dbReference type="GO" id="GO:0012505">
    <property type="term" value="C:endomembrane system"/>
    <property type="evidence" value="ECO:0007669"/>
    <property type="project" value="UniProtKB-SubCell"/>
</dbReference>
<organism evidence="7 8">
    <name type="scientific">Caenorhabditis bovis</name>
    <dbReference type="NCBI Taxonomy" id="2654633"/>
    <lineage>
        <taxon>Eukaryota</taxon>
        <taxon>Metazoa</taxon>
        <taxon>Ecdysozoa</taxon>
        <taxon>Nematoda</taxon>
        <taxon>Chromadorea</taxon>
        <taxon>Rhabditida</taxon>
        <taxon>Rhabditina</taxon>
        <taxon>Rhabditomorpha</taxon>
        <taxon>Rhabditoidea</taxon>
        <taxon>Rhabditidae</taxon>
        <taxon>Peloderinae</taxon>
        <taxon>Caenorhabditis</taxon>
    </lineage>
</organism>
<dbReference type="EMBL" id="CADEPM010000010">
    <property type="protein sequence ID" value="CAB3410315.1"/>
    <property type="molecule type" value="Genomic_DNA"/>
</dbReference>
<evidence type="ECO:0000313" key="8">
    <source>
        <dbReference type="Proteomes" id="UP000494206"/>
    </source>
</evidence>
<dbReference type="GO" id="GO:0005765">
    <property type="term" value="C:lysosomal membrane"/>
    <property type="evidence" value="ECO:0007669"/>
    <property type="project" value="TreeGrafter"/>
</dbReference>